<evidence type="ECO:0000313" key="3">
    <source>
        <dbReference type="Proteomes" id="UP001239782"/>
    </source>
</evidence>
<proteinExistence type="predicted"/>
<keyword evidence="1" id="KW-0812">Transmembrane</keyword>
<sequence>MTESPQDKDIQPWYKQFWPWFLIALPGSVVIAGLITLWISIENSHQMVTGDYFKKGLAINETKERQHEAARLGLSFQLTLSNKQLTIDAPVGFDEPLLYLFVQHPARADRDFTLVLNKVAPNTYQVDAAQLASFNYRLKLWSPKDTWEIRQRWHPMQDPSVTLSAE</sequence>
<protein>
    <submittedName>
        <fullName evidence="2">FixH family protein</fullName>
    </submittedName>
</protein>
<dbReference type="EMBL" id="CP133548">
    <property type="protein sequence ID" value="WMS87149.1"/>
    <property type="molecule type" value="Genomic_DNA"/>
</dbReference>
<dbReference type="InterPro" id="IPR008620">
    <property type="entry name" value="FixH"/>
</dbReference>
<dbReference type="Pfam" id="PF05751">
    <property type="entry name" value="FixH"/>
    <property type="match status" value="1"/>
</dbReference>
<dbReference type="KEGG" id="plei:Q9312_18235"/>
<accession>A0AA51RTE8</accession>
<dbReference type="RefSeq" id="WP_309202288.1">
    <property type="nucleotide sequence ID" value="NZ_CP133548.1"/>
</dbReference>
<dbReference type="Proteomes" id="UP001239782">
    <property type="component" value="Chromosome"/>
</dbReference>
<keyword evidence="1" id="KW-0472">Membrane</keyword>
<keyword evidence="1" id="KW-1133">Transmembrane helix</keyword>
<gene>
    <name evidence="2" type="ORF">Q9312_18235</name>
</gene>
<reference evidence="2 3" key="1">
    <citation type="submission" date="2023-08" db="EMBL/GenBank/DDBJ databases">
        <title>Pleionea litopenaei sp. nov., isolated from stomach of juvenile Litopenaeus vannamei.</title>
        <authorList>
            <person name="Rho A.M."/>
            <person name="Hwang C.Y."/>
        </authorList>
    </citation>
    <scope>NUCLEOTIDE SEQUENCE [LARGE SCALE GENOMIC DNA]</scope>
    <source>
        <strain evidence="2 3">HL-JVS1</strain>
    </source>
</reference>
<feature type="transmembrane region" description="Helical" evidence="1">
    <location>
        <begin position="20"/>
        <end position="39"/>
    </location>
</feature>
<dbReference type="AlphaFoldDB" id="A0AA51RTE8"/>
<organism evidence="2 3">
    <name type="scientific">Pleionea litopenaei</name>
    <dbReference type="NCBI Taxonomy" id="3070815"/>
    <lineage>
        <taxon>Bacteria</taxon>
        <taxon>Pseudomonadati</taxon>
        <taxon>Pseudomonadota</taxon>
        <taxon>Gammaproteobacteria</taxon>
        <taxon>Oceanospirillales</taxon>
        <taxon>Pleioneaceae</taxon>
        <taxon>Pleionea</taxon>
    </lineage>
</organism>
<keyword evidence="3" id="KW-1185">Reference proteome</keyword>
<evidence type="ECO:0000256" key="1">
    <source>
        <dbReference type="SAM" id="Phobius"/>
    </source>
</evidence>
<evidence type="ECO:0000313" key="2">
    <source>
        <dbReference type="EMBL" id="WMS87149.1"/>
    </source>
</evidence>
<name>A0AA51RTE8_9GAMM</name>